<proteinExistence type="predicted"/>
<dbReference type="AlphaFoldDB" id="A0AB34HI31"/>
<reference evidence="2 3" key="1">
    <citation type="submission" date="2022-11" db="EMBL/GenBank/DDBJ databases">
        <title>Whole genome sequence of Eschrichtius robustus ER-17-0199.</title>
        <authorList>
            <person name="Bruniche-Olsen A."/>
            <person name="Black A.N."/>
            <person name="Fields C.J."/>
            <person name="Walden K."/>
            <person name="Dewoody J.A."/>
        </authorList>
    </citation>
    <scope>NUCLEOTIDE SEQUENCE [LARGE SCALE GENOMIC DNA]</scope>
    <source>
        <strain evidence="2">ER-17-0199</strain>
        <tissue evidence="2">Blubber</tissue>
    </source>
</reference>
<comment type="caution">
    <text evidence="2">The sequence shown here is derived from an EMBL/GenBank/DDBJ whole genome shotgun (WGS) entry which is preliminary data.</text>
</comment>
<dbReference type="EMBL" id="JAIQCJ010001357">
    <property type="protein sequence ID" value="KAJ8790219.1"/>
    <property type="molecule type" value="Genomic_DNA"/>
</dbReference>
<feature type="region of interest" description="Disordered" evidence="1">
    <location>
        <begin position="1"/>
        <end position="37"/>
    </location>
</feature>
<feature type="region of interest" description="Disordered" evidence="1">
    <location>
        <begin position="66"/>
        <end position="120"/>
    </location>
</feature>
<evidence type="ECO:0000313" key="3">
    <source>
        <dbReference type="Proteomes" id="UP001159641"/>
    </source>
</evidence>
<organism evidence="2 3">
    <name type="scientific">Eschrichtius robustus</name>
    <name type="common">California gray whale</name>
    <name type="synonym">Eschrichtius gibbosus</name>
    <dbReference type="NCBI Taxonomy" id="9764"/>
    <lineage>
        <taxon>Eukaryota</taxon>
        <taxon>Metazoa</taxon>
        <taxon>Chordata</taxon>
        <taxon>Craniata</taxon>
        <taxon>Vertebrata</taxon>
        <taxon>Euteleostomi</taxon>
        <taxon>Mammalia</taxon>
        <taxon>Eutheria</taxon>
        <taxon>Laurasiatheria</taxon>
        <taxon>Artiodactyla</taxon>
        <taxon>Whippomorpha</taxon>
        <taxon>Cetacea</taxon>
        <taxon>Mysticeti</taxon>
        <taxon>Eschrichtiidae</taxon>
        <taxon>Eschrichtius</taxon>
    </lineage>
</organism>
<keyword evidence="3" id="KW-1185">Reference proteome</keyword>
<sequence length="231" mass="25039">MEGMMSPAPRDLDFNGRERTPKRSFLKTLPGDPQVATDEEKTLLKNHVQGPRKECLALQDAGVLTSAASEPTRDGGWPLGVLRKHSRGPSDGTLAGPPLGAIAQGQRGDRGQRQGSCPGLLGITLPQSRRMALLTTIHRKHRRPRTQCEGAGGTWTLRMTPKMTCLTPPPAHEGTQRTCEALHLSAASQLFRASLQEEPGTPFLINWGRICSLLLPAPIEDLSHFSSHPLG</sequence>
<protein>
    <submittedName>
        <fullName evidence="2">Uncharacterized protein</fullName>
    </submittedName>
</protein>
<evidence type="ECO:0000313" key="2">
    <source>
        <dbReference type="EMBL" id="KAJ8790219.1"/>
    </source>
</evidence>
<evidence type="ECO:0000256" key="1">
    <source>
        <dbReference type="SAM" id="MobiDB-lite"/>
    </source>
</evidence>
<gene>
    <name evidence="2" type="ORF">J1605_021296</name>
</gene>
<accession>A0AB34HI31</accession>
<name>A0AB34HI31_ESCRO</name>
<dbReference type="Proteomes" id="UP001159641">
    <property type="component" value="Unassembled WGS sequence"/>
</dbReference>
<feature type="compositionally biased region" description="Basic and acidic residues" evidence="1">
    <location>
        <begin position="10"/>
        <end position="21"/>
    </location>
</feature>